<feature type="signal peptide" evidence="1">
    <location>
        <begin position="1"/>
        <end position="20"/>
    </location>
</feature>
<organism evidence="2 3">
    <name type="scientific">Clytia hemisphaerica</name>
    <dbReference type="NCBI Taxonomy" id="252671"/>
    <lineage>
        <taxon>Eukaryota</taxon>
        <taxon>Metazoa</taxon>
        <taxon>Cnidaria</taxon>
        <taxon>Hydrozoa</taxon>
        <taxon>Hydroidolina</taxon>
        <taxon>Leptothecata</taxon>
        <taxon>Obeliida</taxon>
        <taxon>Clytiidae</taxon>
        <taxon>Clytia</taxon>
    </lineage>
</organism>
<dbReference type="AlphaFoldDB" id="A0A7M5WRQ2"/>
<sequence length="108" mass="11509">MMNVYVALALLSMAPFLIKAQGVPAPAPVEEVEFVNVDIGSPLCPTDLCVGKGLGDFFNQDNGISVQCSFLKRCVVVQCGFCGKPVVNPNPNYVFDKDVAACVRKIVG</sequence>
<reference evidence="2" key="1">
    <citation type="submission" date="2021-01" db="UniProtKB">
        <authorList>
            <consortium name="EnsemblMetazoa"/>
        </authorList>
    </citation>
    <scope>IDENTIFICATION</scope>
</reference>
<evidence type="ECO:0000313" key="3">
    <source>
        <dbReference type="Proteomes" id="UP000594262"/>
    </source>
</evidence>
<dbReference type="EnsemblMetazoa" id="CLYHEMT006969.1">
    <property type="protein sequence ID" value="CLYHEMP006969.1"/>
    <property type="gene ID" value="CLYHEMG006969"/>
</dbReference>
<protein>
    <recommendedName>
        <fullName evidence="4">Cnidarian restricted protein</fullName>
    </recommendedName>
</protein>
<feature type="chain" id="PRO_5029698427" description="Cnidarian restricted protein" evidence="1">
    <location>
        <begin position="21"/>
        <end position="108"/>
    </location>
</feature>
<evidence type="ECO:0000256" key="1">
    <source>
        <dbReference type="SAM" id="SignalP"/>
    </source>
</evidence>
<name>A0A7M5WRQ2_9CNID</name>
<keyword evidence="1" id="KW-0732">Signal</keyword>
<accession>A0A7M5WRQ2</accession>
<evidence type="ECO:0000313" key="2">
    <source>
        <dbReference type="EnsemblMetazoa" id="CLYHEMP006969.1"/>
    </source>
</evidence>
<proteinExistence type="predicted"/>
<keyword evidence="3" id="KW-1185">Reference proteome</keyword>
<evidence type="ECO:0008006" key="4">
    <source>
        <dbReference type="Google" id="ProtNLM"/>
    </source>
</evidence>
<dbReference type="Proteomes" id="UP000594262">
    <property type="component" value="Unplaced"/>
</dbReference>